<name>A0ABQ5WA62_9HYPH</name>
<comment type="caution">
    <text evidence="1">The sequence shown here is derived from an EMBL/GenBank/DDBJ whole genome shotgun (WGS) entry which is preliminary data.</text>
</comment>
<dbReference type="RefSeq" id="WP_284342010.1">
    <property type="nucleotide sequence ID" value="NZ_BSNS01000020.1"/>
</dbReference>
<organism evidence="1 2">
    <name type="scientific">Devosia nitrariae</name>
    <dbReference type="NCBI Taxonomy" id="2071872"/>
    <lineage>
        <taxon>Bacteria</taxon>
        <taxon>Pseudomonadati</taxon>
        <taxon>Pseudomonadota</taxon>
        <taxon>Alphaproteobacteria</taxon>
        <taxon>Hyphomicrobiales</taxon>
        <taxon>Devosiaceae</taxon>
        <taxon>Devosia</taxon>
    </lineage>
</organism>
<proteinExistence type="predicted"/>
<dbReference type="InterPro" id="IPR023393">
    <property type="entry name" value="START-like_dom_sf"/>
</dbReference>
<dbReference type="Gene3D" id="3.30.530.20">
    <property type="match status" value="1"/>
</dbReference>
<gene>
    <name evidence="1" type="ORF">GCM10010862_38770</name>
</gene>
<dbReference type="EMBL" id="BSNS01000020">
    <property type="protein sequence ID" value="GLQ56618.1"/>
    <property type="molecule type" value="Genomic_DNA"/>
</dbReference>
<dbReference type="SUPFAM" id="SSF55961">
    <property type="entry name" value="Bet v1-like"/>
    <property type="match status" value="1"/>
</dbReference>
<dbReference type="CDD" id="cd07812">
    <property type="entry name" value="SRPBCC"/>
    <property type="match status" value="1"/>
</dbReference>
<keyword evidence="2" id="KW-1185">Reference proteome</keyword>
<protein>
    <submittedName>
        <fullName evidence="1">Polyketide cyclase</fullName>
    </submittedName>
</protein>
<dbReference type="Proteomes" id="UP001156691">
    <property type="component" value="Unassembled WGS sequence"/>
</dbReference>
<reference evidence="2" key="1">
    <citation type="journal article" date="2019" name="Int. J. Syst. Evol. Microbiol.">
        <title>The Global Catalogue of Microorganisms (GCM) 10K type strain sequencing project: providing services to taxonomists for standard genome sequencing and annotation.</title>
        <authorList>
            <consortium name="The Broad Institute Genomics Platform"/>
            <consortium name="The Broad Institute Genome Sequencing Center for Infectious Disease"/>
            <person name="Wu L."/>
            <person name="Ma J."/>
        </authorList>
    </citation>
    <scope>NUCLEOTIDE SEQUENCE [LARGE SCALE GENOMIC DNA]</scope>
    <source>
        <strain evidence="2">NBRC 112416</strain>
    </source>
</reference>
<evidence type="ECO:0000313" key="1">
    <source>
        <dbReference type="EMBL" id="GLQ56618.1"/>
    </source>
</evidence>
<evidence type="ECO:0000313" key="2">
    <source>
        <dbReference type="Proteomes" id="UP001156691"/>
    </source>
</evidence>
<sequence>MSSYSRYAEALGRVNAPVATLFDFLDDQSNLSAHMSKPSGMMLGSTMEIYMDADRTRRVGSKFGFSGRLLGVPLAVAEVVIARDPPISKRWETMTEPRLWVIGRYEMGFRLTPERDGTRLQVDISYDLPARGLPRALGLLFGGIYAHWCTRQMVSDARAHFAHPGLARAS</sequence>
<accession>A0ABQ5WA62</accession>